<reference evidence="1 2" key="1">
    <citation type="journal article" date="2016" name="Nat. Commun.">
        <title>Thousands of microbial genomes shed light on interconnected biogeochemical processes in an aquifer system.</title>
        <authorList>
            <person name="Anantharaman K."/>
            <person name="Brown C.T."/>
            <person name="Hug L.A."/>
            <person name="Sharon I."/>
            <person name="Castelle C.J."/>
            <person name="Probst A.J."/>
            <person name="Thomas B.C."/>
            <person name="Singh A."/>
            <person name="Wilkins M.J."/>
            <person name="Karaoz U."/>
            <person name="Brodie E.L."/>
            <person name="Williams K.H."/>
            <person name="Hubbard S.S."/>
            <person name="Banfield J.F."/>
        </authorList>
    </citation>
    <scope>NUCLEOTIDE SEQUENCE [LARGE SCALE GENOMIC DNA]</scope>
</reference>
<accession>A0A1G2KTU6</accession>
<sequence length="589" mass="67810">METHICQNCKQDFRIDADDFAFYEKMKVPAPTWCPLCRLRRVMLWRNERVLYRRKDALSGKEIISIWAPEKPLVVYEPKQWWSDAWNPLDYGQEYDFSKPFFTQFRALMERVPIVALFNINAVNSDYCNHTEDSKNCYFLFEGIWNENVCYSKIIAHCKDSLDLYSADKSELAYENINGNKCYRVSFSKNATACTDSAFLLDCRGCNNCFGCVNLRHKSYYFFNQPCTKEEYAEKMCAMDLGSFSALEKMKARVRTFQASFPRRFAHLVNSPGSTGDILADCKDCVWCFDCFEGAENCRYMKNGGYGLKDSEIGHGAGIGELMDEVVDTGIGTSRVFATIVLRNGHDIRYAFDCHGVHDLFGCISIRNKSYCILNKQYSKEEYEALVPRIIAHMNEMPYVDASGRMYRYGEFFPSDLSPFAYNETAAQEYFPLAKEQAIAQGYAWRNPDPRNYQITITAQALPDHINDVSDAILKETIGCGHTGTCSDQCTTAFRIIPQELAFYRTMHLPLPRLCPNCRHARRLTQRNPLYLWRRVCTCGGSTSDNDIYQNQSAHFHGTAHCPNEFETSYAPDRPEIVYCEQCYQTEVI</sequence>
<evidence type="ECO:0000313" key="1">
    <source>
        <dbReference type="EMBL" id="OHA02867.1"/>
    </source>
</evidence>
<comment type="caution">
    <text evidence="1">The sequence shown here is derived from an EMBL/GenBank/DDBJ whole genome shotgun (WGS) entry which is preliminary data.</text>
</comment>
<gene>
    <name evidence="1" type="ORF">A3C92_00255</name>
</gene>
<name>A0A1G2KTU6_9BACT</name>
<proteinExistence type="predicted"/>
<dbReference type="Proteomes" id="UP000177177">
    <property type="component" value="Unassembled WGS sequence"/>
</dbReference>
<dbReference type="AlphaFoldDB" id="A0A1G2KTU6"/>
<evidence type="ECO:0000313" key="2">
    <source>
        <dbReference type="Proteomes" id="UP000177177"/>
    </source>
</evidence>
<protein>
    <submittedName>
        <fullName evidence="1">Uncharacterized protein</fullName>
    </submittedName>
</protein>
<dbReference type="EMBL" id="MHQN01000029">
    <property type="protein sequence ID" value="OHA02867.1"/>
    <property type="molecule type" value="Genomic_DNA"/>
</dbReference>
<organism evidence="1 2">
    <name type="scientific">Candidatus Sungbacteria bacterium RIFCSPHIGHO2_02_FULL_53_17</name>
    <dbReference type="NCBI Taxonomy" id="1802275"/>
    <lineage>
        <taxon>Bacteria</taxon>
        <taxon>Candidatus Sungiibacteriota</taxon>
    </lineage>
</organism>